<dbReference type="KEGG" id="sand:H3309_04115"/>
<keyword evidence="2" id="KW-0012">Acyltransferase</keyword>
<dbReference type="Pfam" id="PF08545">
    <property type="entry name" value="ACP_syn_III"/>
    <property type="match status" value="1"/>
</dbReference>
<name>A0A7G5IJZ1_9SPHN</name>
<dbReference type="RefSeq" id="WP_182297506.1">
    <property type="nucleotide sequence ID" value="NZ_CP059851.1"/>
</dbReference>
<dbReference type="Gene3D" id="3.40.47.10">
    <property type="match status" value="2"/>
</dbReference>
<dbReference type="Pfam" id="PF08541">
    <property type="entry name" value="ACP_syn_III_C"/>
    <property type="match status" value="1"/>
</dbReference>
<dbReference type="GO" id="GO:0004315">
    <property type="term" value="F:3-oxoacyl-[acyl-carrier-protein] synthase activity"/>
    <property type="evidence" value="ECO:0007669"/>
    <property type="project" value="InterPro"/>
</dbReference>
<evidence type="ECO:0000313" key="5">
    <source>
        <dbReference type="EMBL" id="QMW23683.1"/>
    </source>
</evidence>
<dbReference type="EMBL" id="CP059851">
    <property type="protein sequence ID" value="QMW23683.1"/>
    <property type="molecule type" value="Genomic_DNA"/>
</dbReference>
<dbReference type="CDD" id="cd00830">
    <property type="entry name" value="KAS_III"/>
    <property type="match status" value="1"/>
</dbReference>
<dbReference type="PANTHER" id="PTHR34069:SF2">
    <property type="entry name" value="BETA-KETOACYL-[ACYL-CARRIER-PROTEIN] SYNTHASE III"/>
    <property type="match status" value="1"/>
</dbReference>
<dbReference type="NCBIfam" id="NF005703">
    <property type="entry name" value="PRK07515.1"/>
    <property type="match status" value="1"/>
</dbReference>
<dbReference type="AlphaFoldDB" id="A0A7G5IJZ1"/>
<keyword evidence="1" id="KW-0808">Transferase</keyword>
<dbReference type="Proteomes" id="UP000515292">
    <property type="component" value="Chromosome"/>
</dbReference>
<proteinExistence type="predicted"/>
<organism evidence="5 6">
    <name type="scientific">Sandaracinobacteroides saxicola</name>
    <dbReference type="NCBI Taxonomy" id="2759707"/>
    <lineage>
        <taxon>Bacteria</taxon>
        <taxon>Pseudomonadati</taxon>
        <taxon>Pseudomonadota</taxon>
        <taxon>Alphaproteobacteria</taxon>
        <taxon>Sphingomonadales</taxon>
        <taxon>Sphingosinicellaceae</taxon>
        <taxon>Sandaracinobacteroides</taxon>
    </lineage>
</organism>
<evidence type="ECO:0000259" key="3">
    <source>
        <dbReference type="Pfam" id="PF08541"/>
    </source>
</evidence>
<gene>
    <name evidence="5" type="ORF">H3309_04115</name>
</gene>
<sequence length="371" mass="39328">MANPVISATGLFTPADSISNAELVESFNRWVEAHNAEHAAAIAAGDMVAMQPSSVEFIEKASGIKSRHVMSKAAILDPAVMRPDLPERPNDEISVLAEMAVAAARDALARAGRSPADVDAVLCACSNMQRAYPAMAIEVQAALGIEGFAFDMNVACSSATFGIQTAADFIRAGHAKSVLVVNPEICSGHLNFRDRDSHFIFGDVATAILVEAKEMAPAAHWEIVGTKLKTVFSNNIRNNFGFLNRAAPEGVGAPDKLFVQEGRKVFKEVVPMVSEMIVDHMGELGVAGVRRLWLHQANAGMNRLIAGRVLGHEASADESPTVLDSYANTSSAGSIIAFHLHNDDLQVGDVGLICSFGAGYSAGTVFVRKAA</sequence>
<accession>A0A7G5IJZ1</accession>
<dbReference type="GO" id="GO:0006633">
    <property type="term" value="P:fatty acid biosynthetic process"/>
    <property type="evidence" value="ECO:0007669"/>
    <property type="project" value="InterPro"/>
</dbReference>
<evidence type="ECO:0000313" key="6">
    <source>
        <dbReference type="Proteomes" id="UP000515292"/>
    </source>
</evidence>
<evidence type="ECO:0000256" key="2">
    <source>
        <dbReference type="ARBA" id="ARBA00023315"/>
    </source>
</evidence>
<feature type="domain" description="Beta-ketoacyl-[acyl-carrier-protein] synthase III N-terminal" evidence="4">
    <location>
        <begin position="150"/>
        <end position="229"/>
    </location>
</feature>
<keyword evidence="6" id="KW-1185">Reference proteome</keyword>
<dbReference type="InterPro" id="IPR016039">
    <property type="entry name" value="Thiolase-like"/>
</dbReference>
<dbReference type="InterPro" id="IPR013747">
    <property type="entry name" value="ACP_syn_III_C"/>
</dbReference>
<dbReference type="SUPFAM" id="SSF53901">
    <property type="entry name" value="Thiolase-like"/>
    <property type="match status" value="2"/>
</dbReference>
<evidence type="ECO:0000259" key="4">
    <source>
        <dbReference type="Pfam" id="PF08545"/>
    </source>
</evidence>
<dbReference type="GO" id="GO:0044550">
    <property type="term" value="P:secondary metabolite biosynthetic process"/>
    <property type="evidence" value="ECO:0007669"/>
    <property type="project" value="TreeGrafter"/>
</dbReference>
<dbReference type="PANTHER" id="PTHR34069">
    <property type="entry name" value="3-OXOACYL-[ACYL-CARRIER-PROTEIN] SYNTHASE 3"/>
    <property type="match status" value="1"/>
</dbReference>
<dbReference type="InterPro" id="IPR013751">
    <property type="entry name" value="ACP_syn_III_N"/>
</dbReference>
<protein>
    <submittedName>
        <fullName evidence="5">Beta-ketoacyl-ACP synthase III</fullName>
    </submittedName>
</protein>
<reference evidence="5 6" key="1">
    <citation type="submission" date="2020-07" db="EMBL/GenBank/DDBJ databases">
        <title>Complete genome sequence for Sandaracinobacter sp. M6.</title>
        <authorList>
            <person name="Tang Y."/>
            <person name="Liu Q."/>
            <person name="Guo Z."/>
            <person name="Lei P."/>
            <person name="Huang B."/>
        </authorList>
    </citation>
    <scope>NUCLEOTIDE SEQUENCE [LARGE SCALE GENOMIC DNA]</scope>
    <source>
        <strain evidence="5 6">M6</strain>
    </source>
</reference>
<feature type="domain" description="Beta-ketoacyl-[acyl-carrier-protein] synthase III C-terminal" evidence="3">
    <location>
        <begin position="285"/>
        <end position="368"/>
    </location>
</feature>
<evidence type="ECO:0000256" key="1">
    <source>
        <dbReference type="ARBA" id="ARBA00022679"/>
    </source>
</evidence>